<proteinExistence type="predicted"/>
<dbReference type="EMBL" id="CP000776">
    <property type="protein sequence ID" value="ABS51848.1"/>
    <property type="molecule type" value="Genomic_DNA"/>
</dbReference>
<organism evidence="1 2">
    <name type="scientific">Campylobacter hominis (strain ATCC BAA-381 / DSM 21671 / CCUG 45161 / LMG 19568 / NCTC 13146 / CH001A)</name>
    <dbReference type="NCBI Taxonomy" id="360107"/>
    <lineage>
        <taxon>Bacteria</taxon>
        <taxon>Pseudomonadati</taxon>
        <taxon>Campylobacterota</taxon>
        <taxon>Epsilonproteobacteria</taxon>
        <taxon>Campylobacterales</taxon>
        <taxon>Campylobacteraceae</taxon>
        <taxon>Campylobacter</taxon>
    </lineage>
</organism>
<evidence type="ECO:0000313" key="2">
    <source>
        <dbReference type="Proteomes" id="UP000002407"/>
    </source>
</evidence>
<gene>
    <name evidence="1" type="ordered locus">CHAB381_0443</name>
</gene>
<reference evidence="2" key="1">
    <citation type="submission" date="2007-07" db="EMBL/GenBank/DDBJ databases">
        <title>Complete genome sequence of Campylobacter hominis ATCC BAA-381, a commensal isolated from the human gastrointestinal tract.</title>
        <authorList>
            <person name="Fouts D.E."/>
            <person name="Mongodin E.F."/>
            <person name="Puiu D."/>
            <person name="Sebastian Y."/>
            <person name="Miller W.G."/>
            <person name="Mandrell R.E."/>
            <person name="Nelson K.E."/>
        </authorList>
    </citation>
    <scope>NUCLEOTIDE SEQUENCE [LARGE SCALE GENOMIC DNA]</scope>
    <source>
        <strain evidence="2">ATCC BAA-381 / LMG 19568 / NCTC 13146 / CH001A</strain>
    </source>
</reference>
<dbReference type="KEGG" id="cha:CHAB381_0443"/>
<evidence type="ECO:0000313" key="1">
    <source>
        <dbReference type="EMBL" id="ABS51848.1"/>
    </source>
</evidence>
<dbReference type="STRING" id="360107.CHAB381_0443"/>
<name>A7I0J8_CAMHC</name>
<sequence>MLFYVLQELSYAKNKTFYKFLYLSFFLFKPKNLKYTYFKL</sequence>
<accession>A7I0J8</accession>
<dbReference type="AlphaFoldDB" id="A7I0J8"/>
<dbReference type="Proteomes" id="UP000002407">
    <property type="component" value="Chromosome"/>
</dbReference>
<protein>
    <submittedName>
        <fullName evidence="1">Uncharacterized protein</fullName>
    </submittedName>
</protein>
<keyword evidence="2" id="KW-1185">Reference proteome</keyword>
<dbReference type="HOGENOM" id="CLU_3286434_0_0_7"/>